<organism evidence="1">
    <name type="scientific">hydrothermal vent metagenome</name>
    <dbReference type="NCBI Taxonomy" id="652676"/>
    <lineage>
        <taxon>unclassified sequences</taxon>
        <taxon>metagenomes</taxon>
        <taxon>ecological metagenomes</taxon>
    </lineage>
</organism>
<dbReference type="CDD" id="cd16325">
    <property type="entry name" value="LolA"/>
    <property type="match status" value="1"/>
</dbReference>
<dbReference type="PANTHER" id="PTHR35869">
    <property type="entry name" value="OUTER-MEMBRANE LIPOPROTEIN CARRIER PROTEIN"/>
    <property type="match status" value="1"/>
</dbReference>
<proteinExistence type="predicted"/>
<protein>
    <recommendedName>
        <fullName evidence="2">Outer membrane lipoprotein carrier protein LolA</fullName>
    </recommendedName>
</protein>
<gene>
    <name evidence="1" type="ORF">MNBD_DELTA01-630</name>
</gene>
<dbReference type="SUPFAM" id="SSF89392">
    <property type="entry name" value="Prokaryotic lipoproteins and lipoprotein localization factors"/>
    <property type="match status" value="1"/>
</dbReference>
<accession>A0A3B0QVQ3</accession>
<dbReference type="InterPro" id="IPR029046">
    <property type="entry name" value="LolA/LolB/LppX"/>
</dbReference>
<dbReference type="Pfam" id="PF03548">
    <property type="entry name" value="LolA"/>
    <property type="match status" value="1"/>
</dbReference>
<dbReference type="PANTHER" id="PTHR35869:SF1">
    <property type="entry name" value="OUTER-MEMBRANE LIPOPROTEIN CARRIER PROTEIN"/>
    <property type="match status" value="1"/>
</dbReference>
<dbReference type="Gene3D" id="2.50.20.10">
    <property type="entry name" value="Lipoprotein localisation LolA/LolB/LppX"/>
    <property type="match status" value="1"/>
</dbReference>
<dbReference type="AlphaFoldDB" id="A0A3B0QVQ3"/>
<reference evidence="1" key="1">
    <citation type="submission" date="2018-06" db="EMBL/GenBank/DDBJ databases">
        <authorList>
            <person name="Zhirakovskaya E."/>
        </authorList>
    </citation>
    <scope>NUCLEOTIDE SEQUENCE</scope>
</reference>
<evidence type="ECO:0008006" key="2">
    <source>
        <dbReference type="Google" id="ProtNLM"/>
    </source>
</evidence>
<dbReference type="InterPro" id="IPR004564">
    <property type="entry name" value="OM_lipoprot_carrier_LolA-like"/>
</dbReference>
<evidence type="ECO:0000313" key="1">
    <source>
        <dbReference type="EMBL" id="VAV85644.1"/>
    </source>
</evidence>
<sequence>MVRRLSQYKTGYCIAALLLVFLSSAAFAGLDSPGRLLGEVESKAVIDALRTQHAGIETFSAVTLQRRTSPLLAEEIRTEGTIVLKKPNFLRWDIERPSRLVIAVDGTVMWIYRPDKKEAEKRVLSDDVVARYAMEFFSSTMDLSIERLSRRFFVEINKVEDNRSKTDFSIILTLKPRSKMAARHLDSIAIWYRGKDGSPERLVLRSKNKGVTTTEFKEVELNAEVGAERFALTLPGDVLITGLMEEDEDF</sequence>
<dbReference type="EMBL" id="UOEA01000092">
    <property type="protein sequence ID" value="VAV85644.1"/>
    <property type="molecule type" value="Genomic_DNA"/>
</dbReference>
<name>A0A3B0QVQ3_9ZZZZ</name>